<protein>
    <submittedName>
        <fullName evidence="1">Type VII secretion system-associated protein</fullName>
    </submittedName>
</protein>
<sequence>MSDDEFLFLLDPQWPAGEDDEPPFEAVVGVWQVGADGEVGEFRRNPDYRPHFPDSPTDPIDALLRLVAAGAAQPAHLRSVLRASPLHLAVNGDGRPLVVSAPDDERCVVVATGEPHREPVPAPGWRLLDLAELARVAGDGDVLVNPGGPAPARLAAAFLHETAATR</sequence>
<dbReference type="InterPro" id="IPR047659">
    <property type="entry name" value="T7SS_assoc"/>
</dbReference>
<dbReference type="NCBIfam" id="NF033532">
    <property type="entry name" value="lone7para_assoc"/>
    <property type="match status" value="1"/>
</dbReference>
<gene>
    <name evidence="1" type="ORF">DVH21_26825</name>
</gene>
<organism evidence="1 2">
    <name type="scientific">Micromonospora aurantiaca</name>
    <name type="common">nom. illeg.</name>
    <dbReference type="NCBI Taxonomy" id="47850"/>
    <lineage>
        <taxon>Bacteria</taxon>
        <taxon>Bacillati</taxon>
        <taxon>Actinomycetota</taxon>
        <taxon>Actinomycetes</taxon>
        <taxon>Micromonosporales</taxon>
        <taxon>Micromonosporaceae</taxon>
        <taxon>Micromonospora</taxon>
    </lineage>
</organism>
<evidence type="ECO:0000313" key="1">
    <source>
        <dbReference type="EMBL" id="AXH93267.1"/>
    </source>
</evidence>
<dbReference type="Proteomes" id="UP000253958">
    <property type="component" value="Chromosome"/>
</dbReference>
<reference evidence="1 2" key="1">
    <citation type="submission" date="2018-07" db="EMBL/GenBank/DDBJ databases">
        <authorList>
            <person name="Ye Y."/>
        </authorList>
    </citation>
    <scope>NUCLEOTIDE SEQUENCE [LARGE SCALE GENOMIC DNA]</scope>
    <source>
        <strain evidence="2">H14(2018)</strain>
    </source>
</reference>
<evidence type="ECO:0000313" key="2">
    <source>
        <dbReference type="Proteomes" id="UP000253958"/>
    </source>
</evidence>
<name>A0A6N3K6B0_9ACTN</name>
<dbReference type="AlphaFoldDB" id="A0A6N3K6B0"/>
<dbReference type="RefSeq" id="WP_114920706.1">
    <property type="nucleotide sequence ID" value="NZ_CP031263.1"/>
</dbReference>
<proteinExistence type="predicted"/>
<reference evidence="1 2" key="2">
    <citation type="submission" date="2018-08" db="EMBL/GenBank/DDBJ databases">
        <title>Streptomyces kandeliansis sp. nov., an endophytic bacterium isolated from mangrove plant.</title>
        <authorList>
            <person name="Wang R."/>
        </authorList>
    </citation>
    <scope>NUCLEOTIDE SEQUENCE [LARGE SCALE GENOMIC DNA]</scope>
    <source>
        <strain evidence="2">H14(2018)</strain>
    </source>
</reference>
<accession>A0A6N3K6B0</accession>
<dbReference type="EMBL" id="CP031263">
    <property type="protein sequence ID" value="AXH93267.1"/>
    <property type="molecule type" value="Genomic_DNA"/>
</dbReference>